<dbReference type="Proteomes" id="UP000244855">
    <property type="component" value="Unassembled WGS sequence"/>
</dbReference>
<feature type="non-terminal residue" evidence="1">
    <location>
        <position position="262"/>
    </location>
</feature>
<dbReference type="EMBL" id="KZ805751">
    <property type="protein sequence ID" value="PVH91942.1"/>
    <property type="molecule type" value="Genomic_DNA"/>
</dbReference>
<feature type="non-terminal residue" evidence="1">
    <location>
        <position position="1"/>
    </location>
</feature>
<proteinExistence type="predicted"/>
<evidence type="ECO:0000313" key="2">
    <source>
        <dbReference type="Proteomes" id="UP000244855"/>
    </source>
</evidence>
<dbReference type="OrthoDB" id="3776815at2759"/>
<dbReference type="AlphaFoldDB" id="A0A2V1D1N6"/>
<reference evidence="1 2" key="1">
    <citation type="journal article" date="2018" name="Sci. Rep.">
        <title>Comparative genomics provides insights into the lifestyle and reveals functional heterogeneity of dark septate endophytic fungi.</title>
        <authorList>
            <person name="Knapp D.G."/>
            <person name="Nemeth J.B."/>
            <person name="Barry K."/>
            <person name="Hainaut M."/>
            <person name="Henrissat B."/>
            <person name="Johnson J."/>
            <person name="Kuo A."/>
            <person name="Lim J.H.P."/>
            <person name="Lipzen A."/>
            <person name="Nolan M."/>
            <person name="Ohm R.A."/>
            <person name="Tamas L."/>
            <person name="Grigoriev I.V."/>
            <person name="Spatafora J.W."/>
            <person name="Nagy L.G."/>
            <person name="Kovacs G.M."/>
        </authorList>
    </citation>
    <scope>NUCLEOTIDE SEQUENCE [LARGE SCALE GENOMIC DNA]</scope>
    <source>
        <strain evidence="1 2">DSE2036</strain>
    </source>
</reference>
<keyword evidence="2" id="KW-1185">Reference proteome</keyword>
<evidence type="ECO:0000313" key="1">
    <source>
        <dbReference type="EMBL" id="PVH91942.1"/>
    </source>
</evidence>
<protein>
    <submittedName>
        <fullName evidence="1">Uncharacterized protein</fullName>
    </submittedName>
</protein>
<gene>
    <name evidence="1" type="ORF">DM02DRAFT_478118</name>
</gene>
<name>A0A2V1D1N6_9PLEO</name>
<organism evidence="1 2">
    <name type="scientific">Periconia macrospinosa</name>
    <dbReference type="NCBI Taxonomy" id="97972"/>
    <lineage>
        <taxon>Eukaryota</taxon>
        <taxon>Fungi</taxon>
        <taxon>Dikarya</taxon>
        <taxon>Ascomycota</taxon>
        <taxon>Pezizomycotina</taxon>
        <taxon>Dothideomycetes</taxon>
        <taxon>Pleosporomycetidae</taxon>
        <taxon>Pleosporales</taxon>
        <taxon>Massarineae</taxon>
        <taxon>Periconiaceae</taxon>
        <taxon>Periconia</taxon>
    </lineage>
</organism>
<accession>A0A2V1D1N6</accession>
<sequence>LVVFIFAASALGSTFSPITTSAWLYAANWTTDKVGWEAAVIDVQDDRTTLAIIPDQESDQTALGLASWHITVTIAPTYYGEGLTVRTDFLTANTAKPVVEAGRIDCTKSETGDVGALCTVSYGPIFGYLVRCNPPGSPTFADRTVTVAQTMTHSYPSRGSYPAGTETLTKVETILPYTISTPSWCSGNATTTVDMRVVSTFSAPKERFPMAQLTITTGMEKLPLATSTSSSTQAATQNRGASVPVKTVAPIFAGLAVAAAFV</sequence>